<protein>
    <submittedName>
        <fullName evidence="5">Poly-gamma-glutamate synthesis protein (Capsule biosynthesis protein)</fullName>
    </submittedName>
</protein>
<sequence length="411" mass="45008">MSMYRSNFHNRNQNKRRRKRKIARLILVNSTLLVLITIIIAVYTLNWGDENAVPPDSIQQQGGDSSIVKPDGGVPEEHEDLTSPQNNEENGPSEMPAAGPVKLSFVGDILLASKVDAIMNKNGYDYPYKKAKPYLKASDLTAANLENPITRVNDPAPDKQFVFKGDPVSLPSLKAAGFDVVSLANNHTQDHGKQGLLDTMHNLDKAGIPHTGGGRNDVEAFKPVILEAKGIKVAYFGFSRVLPVMEWKADPNRIGVAESYDEKQAVQAIRDAQEKADLVVVMVHWGRERVDWPVDHQKVLARAYIDAGADLVIGSHPHVLQGFESYKGKWIAYSLGNFIFNTTATKKTRDTGVLDATCTPEGACDLQLHPMRANNSQPVPLKGAEATTLLNRISDISIGASIDSKGRISAK</sequence>
<keyword evidence="6" id="KW-1185">Reference proteome</keyword>
<dbReference type="SMART" id="SM00854">
    <property type="entry name" value="PGA_cap"/>
    <property type="match status" value="1"/>
</dbReference>
<evidence type="ECO:0000256" key="2">
    <source>
        <dbReference type="SAM" id="MobiDB-lite"/>
    </source>
</evidence>
<dbReference type="InterPro" id="IPR019079">
    <property type="entry name" value="Capsule_synth_CapA"/>
</dbReference>
<name>A0A1I1USQ8_9BACL</name>
<dbReference type="SUPFAM" id="SSF56300">
    <property type="entry name" value="Metallo-dependent phosphatases"/>
    <property type="match status" value="1"/>
</dbReference>
<keyword evidence="3" id="KW-1133">Transmembrane helix</keyword>
<dbReference type="EMBL" id="FOMT01000001">
    <property type="protein sequence ID" value="SFD73816.1"/>
    <property type="molecule type" value="Genomic_DNA"/>
</dbReference>
<evidence type="ECO:0000313" key="6">
    <source>
        <dbReference type="Proteomes" id="UP000198855"/>
    </source>
</evidence>
<dbReference type="Pfam" id="PF09587">
    <property type="entry name" value="PGA_cap"/>
    <property type="match status" value="1"/>
</dbReference>
<dbReference type="Gene3D" id="3.60.21.10">
    <property type="match status" value="1"/>
</dbReference>
<dbReference type="InterPro" id="IPR029052">
    <property type="entry name" value="Metallo-depent_PP-like"/>
</dbReference>
<keyword evidence="3" id="KW-0812">Transmembrane</keyword>
<feature type="transmembrane region" description="Helical" evidence="3">
    <location>
        <begin position="21"/>
        <end position="45"/>
    </location>
</feature>
<dbReference type="PANTHER" id="PTHR33393">
    <property type="entry name" value="POLYGLUTAMINE SYNTHESIS ACCESSORY PROTEIN RV0574C-RELATED"/>
    <property type="match status" value="1"/>
</dbReference>
<dbReference type="STRING" id="1045775.SAMN05216378_1208"/>
<evidence type="ECO:0000256" key="1">
    <source>
        <dbReference type="ARBA" id="ARBA00005662"/>
    </source>
</evidence>
<evidence type="ECO:0000313" key="5">
    <source>
        <dbReference type="EMBL" id="SFD73816.1"/>
    </source>
</evidence>
<evidence type="ECO:0000259" key="4">
    <source>
        <dbReference type="SMART" id="SM00854"/>
    </source>
</evidence>
<feature type="domain" description="Capsule synthesis protein CapA" evidence="4">
    <location>
        <begin position="102"/>
        <end position="342"/>
    </location>
</feature>
<evidence type="ECO:0000256" key="3">
    <source>
        <dbReference type="SAM" id="Phobius"/>
    </source>
</evidence>
<comment type="similarity">
    <text evidence="1">Belongs to the CapA family.</text>
</comment>
<keyword evidence="3" id="KW-0472">Membrane</keyword>
<dbReference type="OrthoDB" id="9810906at2"/>
<dbReference type="Proteomes" id="UP000198855">
    <property type="component" value="Unassembled WGS sequence"/>
</dbReference>
<feature type="region of interest" description="Disordered" evidence="2">
    <location>
        <begin position="54"/>
        <end position="98"/>
    </location>
</feature>
<gene>
    <name evidence="5" type="ORF">SAMN05216378_1208</name>
</gene>
<dbReference type="AlphaFoldDB" id="A0A1I1USQ8"/>
<dbReference type="PANTHER" id="PTHR33393:SF13">
    <property type="entry name" value="PGA BIOSYNTHESIS PROTEIN CAPA"/>
    <property type="match status" value="1"/>
</dbReference>
<dbReference type="RefSeq" id="WP_091182089.1">
    <property type="nucleotide sequence ID" value="NZ_FOMT01000001.1"/>
</dbReference>
<reference evidence="6" key="1">
    <citation type="submission" date="2016-10" db="EMBL/GenBank/DDBJ databases">
        <authorList>
            <person name="Varghese N."/>
            <person name="Submissions S."/>
        </authorList>
    </citation>
    <scope>NUCLEOTIDE SEQUENCE [LARGE SCALE GENOMIC DNA]</scope>
    <source>
        <strain evidence="6">CGMCC 1.10784</strain>
    </source>
</reference>
<organism evidence="5 6">
    <name type="scientific">Paenibacillus catalpae</name>
    <dbReference type="NCBI Taxonomy" id="1045775"/>
    <lineage>
        <taxon>Bacteria</taxon>
        <taxon>Bacillati</taxon>
        <taxon>Bacillota</taxon>
        <taxon>Bacilli</taxon>
        <taxon>Bacillales</taxon>
        <taxon>Paenibacillaceae</taxon>
        <taxon>Paenibacillus</taxon>
    </lineage>
</organism>
<dbReference type="InterPro" id="IPR052169">
    <property type="entry name" value="CW_Biosynth-Accessory"/>
</dbReference>
<proteinExistence type="inferred from homology"/>
<accession>A0A1I1USQ8</accession>
<dbReference type="CDD" id="cd07381">
    <property type="entry name" value="MPP_CapA"/>
    <property type="match status" value="1"/>
</dbReference>